<dbReference type="PANTHER" id="PTHR13398:SF0">
    <property type="entry name" value="GDP-FUCOSE PROTEIN O-FUCOSYLTRANSFERASE 2"/>
    <property type="match status" value="1"/>
</dbReference>
<evidence type="ECO:0000256" key="1">
    <source>
        <dbReference type="ARBA" id="ARBA00004240"/>
    </source>
</evidence>
<evidence type="ECO:0000256" key="3">
    <source>
        <dbReference type="ARBA" id="ARBA00022679"/>
    </source>
</evidence>
<protein>
    <recommendedName>
        <fullName evidence="8">GDP-fucose protein O-fucosyltransferase 2</fullName>
    </recommendedName>
</protein>
<name>A0A433Q9A0_9FUNG</name>
<proteinExistence type="inferred from homology"/>
<evidence type="ECO:0000256" key="8">
    <source>
        <dbReference type="ARBA" id="ARBA00026232"/>
    </source>
</evidence>
<dbReference type="CDD" id="cd11296">
    <property type="entry name" value="O-FucT_like"/>
    <property type="match status" value="1"/>
</dbReference>
<dbReference type="AlphaFoldDB" id="A0A433Q9A0"/>
<organism evidence="9 10">
    <name type="scientific">Jimgerdemannia flammicorona</name>
    <dbReference type="NCBI Taxonomy" id="994334"/>
    <lineage>
        <taxon>Eukaryota</taxon>
        <taxon>Fungi</taxon>
        <taxon>Fungi incertae sedis</taxon>
        <taxon>Mucoromycota</taxon>
        <taxon>Mucoromycotina</taxon>
        <taxon>Endogonomycetes</taxon>
        <taxon>Endogonales</taxon>
        <taxon>Endogonaceae</taxon>
        <taxon>Jimgerdemannia</taxon>
    </lineage>
</organism>
<dbReference type="Proteomes" id="UP000274822">
    <property type="component" value="Unassembled WGS sequence"/>
</dbReference>
<evidence type="ECO:0000256" key="6">
    <source>
        <dbReference type="ARBA" id="ARBA00023277"/>
    </source>
</evidence>
<evidence type="ECO:0000313" key="10">
    <source>
        <dbReference type="Proteomes" id="UP000274822"/>
    </source>
</evidence>
<keyword evidence="6" id="KW-0119">Carbohydrate metabolism</keyword>
<dbReference type="GO" id="GO:0046922">
    <property type="term" value="F:peptide-O-fucosyltransferase activity"/>
    <property type="evidence" value="ECO:0007669"/>
    <property type="project" value="InterPro"/>
</dbReference>
<comment type="pathway">
    <text evidence="2">Protein modification; protein glycosylation.</text>
</comment>
<dbReference type="Pfam" id="PF10250">
    <property type="entry name" value="O-FucT"/>
    <property type="match status" value="1"/>
</dbReference>
<gene>
    <name evidence="9" type="ORF">BC938DRAFT_470917</name>
</gene>
<dbReference type="EMBL" id="RBNJ01010742">
    <property type="protein sequence ID" value="RUS26324.1"/>
    <property type="molecule type" value="Genomic_DNA"/>
</dbReference>
<evidence type="ECO:0000256" key="2">
    <source>
        <dbReference type="ARBA" id="ARBA00004922"/>
    </source>
</evidence>
<reference evidence="9 10" key="1">
    <citation type="journal article" date="2018" name="New Phytol.">
        <title>Phylogenomics of Endogonaceae and evolution of mycorrhizas within Mucoromycota.</title>
        <authorList>
            <person name="Chang Y."/>
            <person name="Desiro A."/>
            <person name="Na H."/>
            <person name="Sandor L."/>
            <person name="Lipzen A."/>
            <person name="Clum A."/>
            <person name="Barry K."/>
            <person name="Grigoriev I.V."/>
            <person name="Martin F.M."/>
            <person name="Stajich J.E."/>
            <person name="Smith M.E."/>
            <person name="Bonito G."/>
            <person name="Spatafora J.W."/>
        </authorList>
    </citation>
    <scope>NUCLEOTIDE SEQUENCE [LARGE SCALE GENOMIC DNA]</scope>
    <source>
        <strain evidence="9 10">AD002</strain>
    </source>
</reference>
<keyword evidence="4" id="KW-0256">Endoplasmic reticulum</keyword>
<comment type="similarity">
    <text evidence="7">Belongs to the glycosyltransferase 68 family.</text>
</comment>
<dbReference type="GO" id="GO:0005783">
    <property type="term" value="C:endoplasmic reticulum"/>
    <property type="evidence" value="ECO:0007669"/>
    <property type="project" value="UniProtKB-SubCell"/>
</dbReference>
<dbReference type="Gene3D" id="3.40.50.11340">
    <property type="match status" value="1"/>
</dbReference>
<keyword evidence="5" id="KW-0294">Fucose metabolism</keyword>
<keyword evidence="3" id="KW-0808">Transferase</keyword>
<dbReference type="Gene3D" id="3.40.50.11350">
    <property type="match status" value="1"/>
</dbReference>
<evidence type="ECO:0000313" key="9">
    <source>
        <dbReference type="EMBL" id="RUS26324.1"/>
    </source>
</evidence>
<accession>A0A433Q9A0</accession>
<feature type="non-terminal residue" evidence="9">
    <location>
        <position position="1"/>
    </location>
</feature>
<sequence>PQDTHHDRFLVLDFLLFLGLNNLRYEIEHHAYYAYLLNRTLVVPTYLHMRECYQPGLCAIEGHRVKDSSDGNVARNSWAMPITNFFDLAHLSKYVKVITMSEFLQLQLDRNPTLSDIPAALASYQVLDELTSSGQSLERYVPDLTFQTVNMYNYLHEQPSGVLNIDDTAPIVDLFRTRLPNPDASPEDVERNLLKLDDIVEAPIWGYIDLPNMAIDQEYNMTVQVLPPREWSVRDAKYGWVEPDWVSVDAERKSRKASYPHFSSPVAVTGLRQRFSTPDLHNTQILHLSGRAHRFGVHPVRFSTLEGRKMYDNVVLNWLRYAKPVWNTYEYIKGKMDRKTEGRPYLAFHIRRTDFFEYGWVGATGDPNKLIETYERAIADLTTKYKTMVLDKWDAAHQDAARLLAEWETAVSLAQNNTQPGDKPIPTPSRPPAFDIPSPLPLSPYTFIATDEEDPDIISRFNALNGTTLFNLFTERQDGDKESFYDGNYQLTVFGDLLGMVDQLICRDGWWFVGTHMSSFTGGIFNLRKGLGLDDTMTRYISDYQ</sequence>
<dbReference type="GO" id="GO:0006004">
    <property type="term" value="P:fucose metabolic process"/>
    <property type="evidence" value="ECO:0007669"/>
    <property type="project" value="UniProtKB-KW"/>
</dbReference>
<keyword evidence="10" id="KW-1185">Reference proteome</keyword>
<dbReference type="InterPro" id="IPR045130">
    <property type="entry name" value="OFUT2-like"/>
</dbReference>
<comment type="subcellular location">
    <subcellularLocation>
        <location evidence="1">Endoplasmic reticulum</location>
    </subcellularLocation>
</comment>
<evidence type="ECO:0000256" key="4">
    <source>
        <dbReference type="ARBA" id="ARBA00022824"/>
    </source>
</evidence>
<evidence type="ECO:0000256" key="5">
    <source>
        <dbReference type="ARBA" id="ARBA00023253"/>
    </source>
</evidence>
<dbReference type="InterPro" id="IPR019378">
    <property type="entry name" value="GDP-Fuc_O-FucTrfase"/>
</dbReference>
<evidence type="ECO:0000256" key="7">
    <source>
        <dbReference type="ARBA" id="ARBA00025803"/>
    </source>
</evidence>
<comment type="caution">
    <text evidence="9">The sequence shown here is derived from an EMBL/GenBank/DDBJ whole genome shotgun (WGS) entry which is preliminary data.</text>
</comment>
<dbReference type="PANTHER" id="PTHR13398">
    <property type="entry name" value="GDP-FUCOSE PROTEIN O-FUCOSYLTRANSFERASE 2"/>
    <property type="match status" value="1"/>
</dbReference>